<keyword evidence="1" id="KW-0732">Signal</keyword>
<gene>
    <name evidence="2" type="ORF">EDD52_11362</name>
</gene>
<dbReference type="Proteomes" id="UP000295696">
    <property type="component" value="Unassembled WGS sequence"/>
</dbReference>
<evidence type="ECO:0000256" key="1">
    <source>
        <dbReference type="SAM" id="SignalP"/>
    </source>
</evidence>
<keyword evidence="3" id="KW-1185">Reference proteome</keyword>
<comment type="caution">
    <text evidence="2">The sequence shown here is derived from an EMBL/GenBank/DDBJ whole genome shotgun (WGS) entry which is preliminary data.</text>
</comment>
<reference evidence="2 3" key="1">
    <citation type="submission" date="2019-03" db="EMBL/GenBank/DDBJ databases">
        <title>Genomic Encyclopedia of Type Strains, Phase IV (KMG-IV): sequencing the most valuable type-strain genomes for metagenomic binning, comparative biology and taxonomic classification.</title>
        <authorList>
            <person name="Goeker M."/>
        </authorList>
    </citation>
    <scope>NUCLEOTIDE SEQUENCE [LARGE SCALE GENOMIC DNA]</scope>
    <source>
        <strain evidence="2 3">DSM 104836</strain>
    </source>
</reference>
<accession>A0A4R3J4I1</accession>
<dbReference type="EMBL" id="SLZU01000013">
    <property type="protein sequence ID" value="TCS60769.1"/>
    <property type="molecule type" value="Genomic_DNA"/>
</dbReference>
<name>A0A4R3J4I1_9RHOB</name>
<feature type="chain" id="PRO_5020223479" evidence="1">
    <location>
        <begin position="22"/>
        <end position="134"/>
    </location>
</feature>
<proteinExistence type="predicted"/>
<sequence>MKRFVLSFLFVTVLAPALASAQSAMSALEFERYVQGKTLYFAYGGEAYGVERYLGNRRVQWSFMDGQCKDGFWYEEAGQICFVYDDTPDPQCWSFFKEPGGLRAIFENDPEATTLYEAQQDDKPMLCYGPEVGV</sequence>
<protein>
    <submittedName>
        <fullName evidence="2">Uncharacterized protein</fullName>
    </submittedName>
</protein>
<dbReference type="OrthoDB" id="7304934at2"/>
<dbReference type="AlphaFoldDB" id="A0A4R3J4I1"/>
<feature type="signal peptide" evidence="1">
    <location>
        <begin position="1"/>
        <end position="21"/>
    </location>
</feature>
<evidence type="ECO:0000313" key="2">
    <source>
        <dbReference type="EMBL" id="TCS60769.1"/>
    </source>
</evidence>
<organism evidence="2 3">
    <name type="scientific">Primorskyibacter sedentarius</name>
    <dbReference type="NCBI Taxonomy" id="745311"/>
    <lineage>
        <taxon>Bacteria</taxon>
        <taxon>Pseudomonadati</taxon>
        <taxon>Pseudomonadota</taxon>
        <taxon>Alphaproteobacteria</taxon>
        <taxon>Rhodobacterales</taxon>
        <taxon>Roseobacteraceae</taxon>
        <taxon>Primorskyibacter</taxon>
    </lineage>
</organism>
<dbReference type="RefSeq" id="WP_132246931.1">
    <property type="nucleotide sequence ID" value="NZ_SLZU01000013.1"/>
</dbReference>
<evidence type="ECO:0000313" key="3">
    <source>
        <dbReference type="Proteomes" id="UP000295696"/>
    </source>
</evidence>